<organism evidence="1 2">
    <name type="scientific">Capsulimonas corticalis</name>
    <dbReference type="NCBI Taxonomy" id="2219043"/>
    <lineage>
        <taxon>Bacteria</taxon>
        <taxon>Bacillati</taxon>
        <taxon>Armatimonadota</taxon>
        <taxon>Armatimonadia</taxon>
        <taxon>Capsulimonadales</taxon>
        <taxon>Capsulimonadaceae</taxon>
        <taxon>Capsulimonas</taxon>
    </lineage>
</organism>
<reference evidence="1 2" key="1">
    <citation type="journal article" date="2019" name="Int. J. Syst. Evol. Microbiol.">
        <title>Capsulimonas corticalis gen. nov., sp. nov., an aerobic capsulated bacterium, of a novel bacterial order, Capsulimonadales ord. nov., of the class Armatimonadia of the phylum Armatimonadetes.</title>
        <authorList>
            <person name="Li J."/>
            <person name="Kudo C."/>
            <person name="Tonouchi A."/>
        </authorList>
    </citation>
    <scope>NUCLEOTIDE SEQUENCE [LARGE SCALE GENOMIC DNA]</scope>
    <source>
        <strain evidence="1 2">AX-7</strain>
    </source>
</reference>
<dbReference type="KEGG" id="ccot:CCAX7_48220"/>
<protein>
    <submittedName>
        <fullName evidence="1">Uncharacterized protein</fullName>
    </submittedName>
</protein>
<dbReference type="Proteomes" id="UP000287394">
    <property type="component" value="Chromosome"/>
</dbReference>
<dbReference type="InterPro" id="IPR013367">
    <property type="entry name" value="Flagellar_put"/>
</dbReference>
<name>A0A402CQ95_9BACT</name>
<dbReference type="OrthoDB" id="165650at2"/>
<accession>A0A402CQ95</accession>
<dbReference type="RefSeq" id="WP_119319530.1">
    <property type="nucleotide sequence ID" value="NZ_AP025739.1"/>
</dbReference>
<sequence length="135" mass="13917">MNSVDIENRIIGASPRIGAPKPASVPSANTAASGPSFSKILSDQLADSGAKANVKFSGHAQSRLASRNIHLTSEDIAKIGDGITKAAAKGAKESLFLTDKAALVVSVANRTVITAVDKTALKDNIFTNIDSAMII</sequence>
<dbReference type="AlphaFoldDB" id="A0A402CQ95"/>
<dbReference type="EMBL" id="AP025739">
    <property type="protein sequence ID" value="BDI32771.1"/>
    <property type="molecule type" value="Genomic_DNA"/>
</dbReference>
<dbReference type="Pfam" id="PF12611">
    <property type="entry name" value="Flagellar_put"/>
    <property type="match status" value="1"/>
</dbReference>
<dbReference type="NCBIfam" id="TIGR02530">
    <property type="entry name" value="flg_new"/>
    <property type="match status" value="1"/>
</dbReference>
<gene>
    <name evidence="1" type="ORF">CCAX7_48220</name>
</gene>
<keyword evidence="2" id="KW-1185">Reference proteome</keyword>
<evidence type="ECO:0000313" key="2">
    <source>
        <dbReference type="Proteomes" id="UP000287394"/>
    </source>
</evidence>
<evidence type="ECO:0000313" key="1">
    <source>
        <dbReference type="EMBL" id="BDI32771.1"/>
    </source>
</evidence>
<proteinExistence type="predicted"/>